<evidence type="ECO:0000256" key="5">
    <source>
        <dbReference type="ARBA" id="ARBA00022771"/>
    </source>
</evidence>
<evidence type="ECO:0000259" key="11">
    <source>
        <dbReference type="PROSITE" id="PS51163"/>
    </source>
</evidence>
<comment type="catalytic activity">
    <reaction evidence="7">
        <text>C-terminal L-cysteinyl-[HypE protein] + carbamoyl phosphate + ATP + H2O = C-terminal S-carboxamide-L-cysteinyl-[HypE protein] + AMP + phosphate + diphosphate + H(+)</text>
        <dbReference type="Rhea" id="RHEA:55636"/>
        <dbReference type="Rhea" id="RHEA-COMP:14247"/>
        <dbReference type="Rhea" id="RHEA-COMP:14392"/>
        <dbReference type="ChEBI" id="CHEBI:15377"/>
        <dbReference type="ChEBI" id="CHEBI:15378"/>
        <dbReference type="ChEBI" id="CHEBI:30616"/>
        <dbReference type="ChEBI" id="CHEBI:33019"/>
        <dbReference type="ChEBI" id="CHEBI:43474"/>
        <dbReference type="ChEBI" id="CHEBI:58228"/>
        <dbReference type="ChEBI" id="CHEBI:76913"/>
        <dbReference type="ChEBI" id="CHEBI:139126"/>
        <dbReference type="ChEBI" id="CHEBI:456215"/>
    </reaction>
</comment>
<dbReference type="RefSeq" id="WP_076712967.1">
    <property type="nucleotide sequence ID" value="NZ_MOEN01000014.1"/>
</dbReference>
<proteinExistence type="inferred from homology"/>
<dbReference type="GO" id="GO:0051604">
    <property type="term" value="P:protein maturation"/>
    <property type="evidence" value="ECO:0007669"/>
    <property type="project" value="TreeGrafter"/>
</dbReference>
<dbReference type="UniPathway" id="UPA00335"/>
<dbReference type="GO" id="GO:0003725">
    <property type="term" value="F:double-stranded RNA binding"/>
    <property type="evidence" value="ECO:0007669"/>
    <property type="project" value="InterPro"/>
</dbReference>
<dbReference type="GO" id="GO:0003998">
    <property type="term" value="F:acylphosphatase activity"/>
    <property type="evidence" value="ECO:0007669"/>
    <property type="project" value="UniProtKB-EC"/>
</dbReference>
<dbReference type="InterPro" id="IPR051060">
    <property type="entry name" value="Carbamoyltrans_HypF-like"/>
</dbReference>
<keyword evidence="13" id="KW-1185">Reference proteome</keyword>
<evidence type="ECO:0000313" key="12">
    <source>
        <dbReference type="EMBL" id="OMH40527.1"/>
    </source>
</evidence>
<dbReference type="Pfam" id="PF22521">
    <property type="entry name" value="HypF_C_2"/>
    <property type="match status" value="1"/>
</dbReference>
<evidence type="ECO:0000256" key="3">
    <source>
        <dbReference type="ARBA" id="ARBA00022598"/>
    </source>
</evidence>
<dbReference type="PANTHER" id="PTHR42959">
    <property type="entry name" value="CARBAMOYLTRANSFERASE"/>
    <property type="match status" value="1"/>
</dbReference>
<dbReference type="PIRSF" id="PIRSF006256">
    <property type="entry name" value="CMPcnvr_hdrg_mat"/>
    <property type="match status" value="1"/>
</dbReference>
<dbReference type="NCBIfam" id="TIGR00143">
    <property type="entry name" value="hypF"/>
    <property type="match status" value="1"/>
</dbReference>
<feature type="active site" evidence="9">
    <location>
        <position position="17"/>
    </location>
</feature>
<keyword evidence="3" id="KW-0436">Ligase</keyword>
<evidence type="ECO:0000256" key="7">
    <source>
        <dbReference type="ARBA" id="ARBA00048220"/>
    </source>
</evidence>
<keyword evidence="5" id="KW-0863">Zinc-finger</keyword>
<dbReference type="PROSITE" id="PS00150">
    <property type="entry name" value="ACYLPHOSPHATASE_1"/>
    <property type="match status" value="1"/>
</dbReference>
<dbReference type="InterPro" id="IPR011125">
    <property type="entry name" value="Znf_HypF"/>
</dbReference>
<dbReference type="GO" id="GO:0008270">
    <property type="term" value="F:zinc ion binding"/>
    <property type="evidence" value="ECO:0007669"/>
    <property type="project" value="UniProtKB-KW"/>
</dbReference>
<dbReference type="PROSITE" id="PS51163">
    <property type="entry name" value="YRDC"/>
    <property type="match status" value="1"/>
</dbReference>
<dbReference type="STRING" id="1914305.BLW93_04780"/>
<dbReference type="InterPro" id="IPR017968">
    <property type="entry name" value="Acylphosphatase_CS"/>
</dbReference>
<dbReference type="Pfam" id="PF17788">
    <property type="entry name" value="HypF_C"/>
    <property type="match status" value="1"/>
</dbReference>
<dbReference type="Gene3D" id="3.90.870.50">
    <property type="match status" value="1"/>
</dbReference>
<dbReference type="GO" id="GO:0016874">
    <property type="term" value="F:ligase activity"/>
    <property type="evidence" value="ECO:0007669"/>
    <property type="project" value="UniProtKB-UniRule"/>
</dbReference>
<dbReference type="InterPro" id="IPR055128">
    <property type="entry name" value="HypF_C_2"/>
</dbReference>
<comment type="caution">
    <text evidence="12">The sequence shown here is derived from an EMBL/GenBank/DDBJ whole genome shotgun (WGS) entry which is preliminary data.</text>
</comment>
<dbReference type="OrthoDB" id="9808093at2"/>
<evidence type="ECO:0000259" key="10">
    <source>
        <dbReference type="PROSITE" id="PS51160"/>
    </source>
</evidence>
<dbReference type="GO" id="GO:0016743">
    <property type="term" value="F:carboxyl- or carbamoyltransferase activity"/>
    <property type="evidence" value="ECO:0007669"/>
    <property type="project" value="UniProtKB-UniRule"/>
</dbReference>
<dbReference type="SUPFAM" id="SSF54975">
    <property type="entry name" value="Acylphosphatase/BLUF domain-like"/>
    <property type="match status" value="1"/>
</dbReference>
<evidence type="ECO:0000256" key="1">
    <source>
        <dbReference type="ARBA" id="ARBA00004711"/>
    </source>
</evidence>
<keyword evidence="4" id="KW-0479">Metal-binding</keyword>
<dbReference type="AlphaFoldDB" id="A0A1R1ML43"/>
<comment type="similarity">
    <text evidence="2 8">Belongs to the carbamoyltransferase HypF family.</text>
</comment>
<dbReference type="Pfam" id="PF01300">
    <property type="entry name" value="Sua5_yciO_yrdC"/>
    <property type="match status" value="1"/>
</dbReference>
<dbReference type="Gene3D" id="3.30.420.40">
    <property type="match status" value="1"/>
</dbReference>
<dbReference type="InterPro" id="IPR001792">
    <property type="entry name" value="Acylphosphatase-like_dom"/>
</dbReference>
<dbReference type="InterPro" id="IPR041440">
    <property type="entry name" value="HypF_C"/>
</dbReference>
<dbReference type="Proteomes" id="UP000187408">
    <property type="component" value="Unassembled WGS sequence"/>
</dbReference>
<evidence type="ECO:0000256" key="2">
    <source>
        <dbReference type="ARBA" id="ARBA00008097"/>
    </source>
</evidence>
<evidence type="ECO:0000256" key="4">
    <source>
        <dbReference type="ARBA" id="ARBA00022723"/>
    </source>
</evidence>
<evidence type="ECO:0000256" key="9">
    <source>
        <dbReference type="PROSITE-ProRule" id="PRU00520"/>
    </source>
</evidence>
<reference evidence="12 13" key="1">
    <citation type="submission" date="2016-10" db="EMBL/GenBank/DDBJ databases">
        <title>Genome sequence of a sulfur-reducing bacterium Desulfurobacterium indicum K6013.</title>
        <authorList>
            <person name="Cao J."/>
            <person name="Shao Z."/>
            <person name="Alain K."/>
            <person name="Jebbar M."/>
        </authorList>
    </citation>
    <scope>NUCLEOTIDE SEQUENCE [LARGE SCALE GENOMIC DNA]</scope>
    <source>
        <strain evidence="12 13">K6013</strain>
    </source>
</reference>
<dbReference type="Pfam" id="PF07503">
    <property type="entry name" value="zf-HYPF"/>
    <property type="match status" value="2"/>
</dbReference>
<feature type="domain" description="Acylphosphatase-like" evidence="10">
    <location>
        <begin position="2"/>
        <end position="88"/>
    </location>
</feature>
<dbReference type="InterPro" id="IPR004421">
    <property type="entry name" value="Carbamoyltransferase_HypF"/>
</dbReference>
<organism evidence="12 13">
    <name type="scientific">Desulfurobacterium indicum</name>
    <dbReference type="NCBI Taxonomy" id="1914305"/>
    <lineage>
        <taxon>Bacteria</taxon>
        <taxon>Pseudomonadati</taxon>
        <taxon>Aquificota</taxon>
        <taxon>Aquificia</taxon>
        <taxon>Desulfurobacteriales</taxon>
        <taxon>Desulfurobacteriaceae</taxon>
        <taxon>Desulfurobacterium</taxon>
    </lineage>
</organism>
<keyword evidence="12" id="KW-0808">Transferase</keyword>
<feature type="active site" evidence="9">
    <location>
        <position position="35"/>
    </location>
</feature>
<protein>
    <recommendedName>
        <fullName evidence="8">Carbamoyltransferase</fullName>
        <ecNumber evidence="8">6.2.-.-</ecNumber>
    </recommendedName>
</protein>
<name>A0A1R1ML43_9BACT</name>
<dbReference type="EMBL" id="MOEN01000014">
    <property type="protein sequence ID" value="OMH40527.1"/>
    <property type="molecule type" value="Genomic_DNA"/>
</dbReference>
<dbReference type="EC" id="6.2.-.-" evidence="8"/>
<dbReference type="FunFam" id="3.30.420.40:FF:000124">
    <property type="entry name" value="Carbamoyltransferase HypF"/>
    <property type="match status" value="1"/>
</dbReference>
<dbReference type="Gene3D" id="3.30.110.120">
    <property type="match status" value="1"/>
</dbReference>
<comment type="pathway">
    <text evidence="1">Protein modification; [NiFe] hydrogenase maturation.</text>
</comment>
<keyword evidence="9" id="KW-0378">Hydrolase</keyword>
<gene>
    <name evidence="12" type="ORF">BLW93_04780</name>
</gene>
<dbReference type="InterPro" id="IPR017945">
    <property type="entry name" value="DHBP_synth_RibB-like_a/b_dom"/>
</dbReference>
<feature type="domain" description="YrdC-like" evidence="11">
    <location>
        <begin position="199"/>
        <end position="384"/>
    </location>
</feature>
<accession>A0A1R1ML43</accession>
<dbReference type="InterPro" id="IPR006070">
    <property type="entry name" value="Sua5-like_dom"/>
</dbReference>
<dbReference type="PANTHER" id="PTHR42959:SF1">
    <property type="entry name" value="CARBAMOYLTRANSFERASE HYPF"/>
    <property type="match status" value="1"/>
</dbReference>
<evidence type="ECO:0000256" key="6">
    <source>
        <dbReference type="ARBA" id="ARBA00022833"/>
    </source>
</evidence>
<dbReference type="SUPFAM" id="SSF55821">
    <property type="entry name" value="YrdC/RibB"/>
    <property type="match status" value="1"/>
</dbReference>
<dbReference type="Gene3D" id="3.30.420.360">
    <property type="match status" value="1"/>
</dbReference>
<dbReference type="PROSITE" id="PS51160">
    <property type="entry name" value="ACYLPHOSPHATASE_3"/>
    <property type="match status" value="1"/>
</dbReference>
<evidence type="ECO:0000313" key="13">
    <source>
        <dbReference type="Proteomes" id="UP000187408"/>
    </source>
</evidence>
<evidence type="ECO:0000256" key="8">
    <source>
        <dbReference type="PIRNR" id="PIRNR006256"/>
    </source>
</evidence>
<dbReference type="Pfam" id="PF00708">
    <property type="entry name" value="Acylphosphatase"/>
    <property type="match status" value="1"/>
</dbReference>
<comment type="catalytic activity">
    <reaction evidence="9">
        <text>an acyl phosphate + H2O = a carboxylate + phosphate + H(+)</text>
        <dbReference type="Rhea" id="RHEA:14965"/>
        <dbReference type="ChEBI" id="CHEBI:15377"/>
        <dbReference type="ChEBI" id="CHEBI:15378"/>
        <dbReference type="ChEBI" id="CHEBI:29067"/>
        <dbReference type="ChEBI" id="CHEBI:43474"/>
        <dbReference type="ChEBI" id="CHEBI:59918"/>
        <dbReference type="EC" id="3.6.1.7"/>
    </reaction>
</comment>
<sequence>MRAKIFIKGTVQGVGFRPFIYRLATSLNLKGYVLNDTSGVTIEVEGNEKNLIEFLLRIEKEKPPISKIYSLEYKILEDAGFDNFEIKKSKESGKIEVLILPDLATCEDCIKELEDPENRRYRYPFINCTNCGPRFTIIEKLPYDRKNTTMKIFKMCPECEKEYNDPTNRRFHAQPNACPVCGPHVWLTDKKGTTIAEREKALKLTVKLLKEGKILAIKGLGGFHLICDASNEETVKELRKRKNREEKPFAVMFPNIESIKKEAYVSPLEERALLSIERPIVILKKSKNYSLASSVAPSNSTIGAFLPYTPLHHLILNDFEKPIIATSANITDDPIVKDNEEAINRLTDIADFLLLHNRPIKRRCDDSVIRIVAEKPSPLRRSRGFAPLPVKLPFNLKKPVLALGPFMKNTIALGIDNKVFISQHIGDLETPLAIEFYEETVKDFLSLFNINPEIVVCDKHPLYYSTKFGEKNFKEKLLKVQHHFTHLLSCLAENEVDPEEEVIGFSFDGTGYGDDGTIWGGEVFRLNFFQYKRLFHLKQFRLPGGEKAVKEPYRVAISLCKKAGVNPPQNLTDEKAITFIMKMVEKGINSPLTSSMGRLFDGVAALIDIKKKVSYHAQAAILLEQEALKSKTKEKYRFRIREGIINWISVIKEILSDVEKGIPTPVIARKFHNGIAEMIVNIAEMERNKTGISKVAFSGGVFQNGLLIETVLPLLEEKNFTVYTHQIVPTNDGGISLGQVIAGGIK</sequence>
<dbReference type="InterPro" id="IPR036046">
    <property type="entry name" value="Acylphosphatase-like_dom_sf"/>
</dbReference>
<keyword evidence="6" id="KW-0862">Zinc</keyword>